<evidence type="ECO:0000313" key="9">
    <source>
        <dbReference type="EMBL" id="RJL34571.1"/>
    </source>
</evidence>
<evidence type="ECO:0000259" key="7">
    <source>
        <dbReference type="PROSITE" id="PS51898"/>
    </source>
</evidence>
<gene>
    <name evidence="9" type="ORF">D5H75_09230</name>
</gene>
<evidence type="ECO:0000256" key="4">
    <source>
        <dbReference type="ARBA" id="ARBA00023172"/>
    </source>
</evidence>
<dbReference type="InterPro" id="IPR002104">
    <property type="entry name" value="Integrase_catalytic"/>
</dbReference>
<dbReference type="GO" id="GO:0003677">
    <property type="term" value="F:DNA binding"/>
    <property type="evidence" value="ECO:0007669"/>
    <property type="project" value="UniProtKB-UniRule"/>
</dbReference>
<dbReference type="Pfam" id="PF26003">
    <property type="entry name" value="Integrase_N_phage"/>
    <property type="match status" value="1"/>
</dbReference>
<feature type="domain" description="Tyr recombinase" evidence="7">
    <location>
        <begin position="168"/>
        <end position="356"/>
    </location>
</feature>
<dbReference type="GO" id="GO:0006310">
    <property type="term" value="P:DNA recombination"/>
    <property type="evidence" value="ECO:0007669"/>
    <property type="project" value="UniProtKB-KW"/>
</dbReference>
<evidence type="ECO:0000259" key="8">
    <source>
        <dbReference type="PROSITE" id="PS51900"/>
    </source>
</evidence>
<keyword evidence="10" id="KW-1185">Reference proteome</keyword>
<evidence type="ECO:0000256" key="3">
    <source>
        <dbReference type="ARBA" id="ARBA00023125"/>
    </source>
</evidence>
<feature type="domain" description="Core-binding (CB)" evidence="8">
    <location>
        <begin position="66"/>
        <end position="147"/>
    </location>
</feature>
<evidence type="ECO:0000256" key="5">
    <source>
        <dbReference type="PROSITE-ProRule" id="PRU01248"/>
    </source>
</evidence>
<dbReference type="Pfam" id="PF14659">
    <property type="entry name" value="Phage_int_SAM_3"/>
    <property type="match status" value="1"/>
</dbReference>
<feature type="region of interest" description="Disordered" evidence="6">
    <location>
        <begin position="363"/>
        <end position="389"/>
    </location>
</feature>
<dbReference type="InterPro" id="IPR050090">
    <property type="entry name" value="Tyrosine_recombinase_XerCD"/>
</dbReference>
<dbReference type="PROSITE" id="PS51900">
    <property type="entry name" value="CB"/>
    <property type="match status" value="1"/>
</dbReference>
<dbReference type="AlphaFoldDB" id="A0A3A4B8M4"/>
<dbReference type="OrthoDB" id="1822491at2"/>
<dbReference type="EMBL" id="QZEY01000002">
    <property type="protein sequence ID" value="RJL34571.1"/>
    <property type="molecule type" value="Genomic_DNA"/>
</dbReference>
<dbReference type="InterPro" id="IPR044068">
    <property type="entry name" value="CB"/>
</dbReference>
<dbReference type="Gene3D" id="1.10.150.130">
    <property type="match status" value="1"/>
</dbReference>
<dbReference type="PANTHER" id="PTHR30349">
    <property type="entry name" value="PHAGE INTEGRASE-RELATED"/>
    <property type="match status" value="1"/>
</dbReference>
<organism evidence="9 10">
    <name type="scientific">Bailinhaonella thermotolerans</name>
    <dbReference type="NCBI Taxonomy" id="1070861"/>
    <lineage>
        <taxon>Bacteria</taxon>
        <taxon>Bacillati</taxon>
        <taxon>Actinomycetota</taxon>
        <taxon>Actinomycetes</taxon>
        <taxon>Streptosporangiales</taxon>
        <taxon>Streptosporangiaceae</taxon>
        <taxon>Bailinhaonella</taxon>
    </lineage>
</organism>
<dbReference type="InterPro" id="IPR013762">
    <property type="entry name" value="Integrase-like_cat_sf"/>
</dbReference>
<keyword evidence="3 5" id="KW-0238">DNA-binding</keyword>
<keyword evidence="4" id="KW-0233">DNA recombination</keyword>
<dbReference type="Pfam" id="PF00589">
    <property type="entry name" value="Phage_integrase"/>
    <property type="match status" value="1"/>
</dbReference>
<evidence type="ECO:0000313" key="10">
    <source>
        <dbReference type="Proteomes" id="UP000265768"/>
    </source>
</evidence>
<evidence type="ECO:0000256" key="1">
    <source>
        <dbReference type="ARBA" id="ARBA00008857"/>
    </source>
</evidence>
<protein>
    <submittedName>
        <fullName evidence="9">Site-specific integrase</fullName>
    </submittedName>
</protein>
<evidence type="ECO:0000256" key="2">
    <source>
        <dbReference type="ARBA" id="ARBA00022908"/>
    </source>
</evidence>
<comment type="similarity">
    <text evidence="1">Belongs to the 'phage' integrase family.</text>
</comment>
<dbReference type="InterPro" id="IPR004107">
    <property type="entry name" value="Integrase_SAM-like_N"/>
</dbReference>
<reference evidence="9 10" key="1">
    <citation type="submission" date="2018-09" db="EMBL/GenBank/DDBJ databases">
        <title>YIM 75507 draft genome.</title>
        <authorList>
            <person name="Tang S."/>
            <person name="Feng Y."/>
        </authorList>
    </citation>
    <scope>NUCLEOTIDE SEQUENCE [LARGE SCALE GENOMIC DNA]</scope>
    <source>
        <strain evidence="9 10">YIM 75507</strain>
    </source>
</reference>
<dbReference type="Proteomes" id="UP000265768">
    <property type="component" value="Unassembled WGS sequence"/>
</dbReference>
<dbReference type="PROSITE" id="PS51898">
    <property type="entry name" value="TYR_RECOMBINASE"/>
    <property type="match status" value="1"/>
</dbReference>
<dbReference type="InterPro" id="IPR011010">
    <property type="entry name" value="DNA_brk_join_enz"/>
</dbReference>
<dbReference type="CDD" id="cd01189">
    <property type="entry name" value="INT_ICEBs1_C_like"/>
    <property type="match status" value="1"/>
</dbReference>
<dbReference type="Gene3D" id="1.10.443.10">
    <property type="entry name" value="Intergrase catalytic core"/>
    <property type="match status" value="1"/>
</dbReference>
<dbReference type="PANTHER" id="PTHR30349:SF64">
    <property type="entry name" value="PROPHAGE INTEGRASE INTD-RELATED"/>
    <property type="match status" value="1"/>
</dbReference>
<evidence type="ECO:0000256" key="6">
    <source>
        <dbReference type="SAM" id="MobiDB-lite"/>
    </source>
</evidence>
<dbReference type="GO" id="GO:0015074">
    <property type="term" value="P:DNA integration"/>
    <property type="evidence" value="ECO:0007669"/>
    <property type="project" value="UniProtKB-KW"/>
</dbReference>
<dbReference type="InterPro" id="IPR010998">
    <property type="entry name" value="Integrase_recombinase_N"/>
</dbReference>
<comment type="caution">
    <text evidence="9">The sequence shown here is derived from an EMBL/GenBank/DDBJ whole genome shotgun (WGS) entry which is preliminary data.</text>
</comment>
<sequence length="389" mass="43182">MMPKRRFGRVRALPSGRFQARYPGPDGIDRPAPYTFASKKDAEKWLVLKEAEITEGRWTDPDAGKVRFETFAQDWVNERAGLRPRTVQLYKGLLRLHLLPTFADKTIAEINVGGVRKWRTRLLDAGTGPVTVAKAYRLLKAILNTAVDDGLIPRNPCRIKGAGKEESPERPVLTLAQVFALADAIAPRFRALVLLAVFSSLRWGELVALRRRHLDTATGTIRVEVTAVEIGRGGLVLGPPKSDAGKRVVTVPAMLFPELRAHLATYAQKGDEGLIFVGPKGAMLRRGNFAKIWKQATEDAKIQGFHFHDLRHTGNHLASQSGASLRELMARMGHASTRAALIYQHRTAERDRAIAQEIGKLAQRELRRGRPGKKKIAKGSGTQRARKIE</sequence>
<dbReference type="SUPFAM" id="SSF56349">
    <property type="entry name" value="DNA breaking-rejoining enzymes"/>
    <property type="match status" value="1"/>
</dbReference>
<accession>A0A3A4B8M4</accession>
<keyword evidence="2" id="KW-0229">DNA integration</keyword>
<name>A0A3A4B8M4_9ACTN</name>
<dbReference type="InterPro" id="IPR058717">
    <property type="entry name" value="Phage_L5_Integrase_N"/>
</dbReference>
<proteinExistence type="inferred from homology"/>